<dbReference type="AlphaFoldDB" id="A0AAD1XPI4"/>
<feature type="region of interest" description="Disordered" evidence="1">
    <location>
        <begin position="232"/>
        <end position="257"/>
    </location>
</feature>
<feature type="compositionally biased region" description="Basic residues" evidence="1">
    <location>
        <begin position="248"/>
        <end position="257"/>
    </location>
</feature>
<accession>A0AAD1XPI4</accession>
<feature type="compositionally biased region" description="Acidic residues" evidence="1">
    <location>
        <begin position="232"/>
        <end position="242"/>
    </location>
</feature>
<evidence type="ECO:0000313" key="2">
    <source>
        <dbReference type="EMBL" id="CAI2376321.1"/>
    </source>
</evidence>
<gene>
    <name evidence="2" type="ORF">ECRASSUSDP1_LOCUS17690</name>
</gene>
<dbReference type="EMBL" id="CAMPGE010017874">
    <property type="protein sequence ID" value="CAI2376321.1"/>
    <property type="molecule type" value="Genomic_DNA"/>
</dbReference>
<dbReference type="Proteomes" id="UP001295684">
    <property type="component" value="Unassembled WGS sequence"/>
</dbReference>
<feature type="compositionally biased region" description="Basic and acidic residues" evidence="1">
    <location>
        <begin position="121"/>
        <end position="135"/>
    </location>
</feature>
<proteinExistence type="predicted"/>
<evidence type="ECO:0000256" key="1">
    <source>
        <dbReference type="SAM" id="MobiDB-lite"/>
    </source>
</evidence>
<sequence length="257" mass="29493">MFICVEFGHKQKRLFNIDCQTSCLLDAINDSCYQDIGTFLHKQTEVFTKELNVWKKKETNLLKKLKTDEDKPEETPTAKGNKNAKRGGMKQEEEEQKKKEEAEKTAKGKKTPKSPPEEEEVKQMNEEEKEKEAITKSLEEVKTTIQKLEQKLALISDSITQMGEEANTEKVLDLQDVNGDRKYAKTKIGQYATEFLSEKMVYSLGKVVKNEQDEEEFRRVKVDGACVRTLEEDANYDPEEEAADNKKGKGKKKTIGR</sequence>
<name>A0AAD1XPI4_EUPCR</name>
<comment type="caution">
    <text evidence="2">The sequence shown here is derived from an EMBL/GenBank/DDBJ whole genome shotgun (WGS) entry which is preliminary data.</text>
</comment>
<feature type="compositionally biased region" description="Basic and acidic residues" evidence="1">
    <location>
        <begin position="89"/>
        <end position="106"/>
    </location>
</feature>
<protein>
    <submittedName>
        <fullName evidence="2">Uncharacterized protein</fullName>
    </submittedName>
</protein>
<organism evidence="2 3">
    <name type="scientific">Euplotes crassus</name>
    <dbReference type="NCBI Taxonomy" id="5936"/>
    <lineage>
        <taxon>Eukaryota</taxon>
        <taxon>Sar</taxon>
        <taxon>Alveolata</taxon>
        <taxon>Ciliophora</taxon>
        <taxon>Intramacronucleata</taxon>
        <taxon>Spirotrichea</taxon>
        <taxon>Hypotrichia</taxon>
        <taxon>Euplotida</taxon>
        <taxon>Euplotidae</taxon>
        <taxon>Moneuplotes</taxon>
    </lineage>
</organism>
<keyword evidence="3" id="KW-1185">Reference proteome</keyword>
<evidence type="ECO:0000313" key="3">
    <source>
        <dbReference type="Proteomes" id="UP001295684"/>
    </source>
</evidence>
<feature type="compositionally biased region" description="Basic and acidic residues" evidence="1">
    <location>
        <begin position="64"/>
        <end position="76"/>
    </location>
</feature>
<feature type="region of interest" description="Disordered" evidence="1">
    <location>
        <begin position="64"/>
        <end position="135"/>
    </location>
</feature>
<reference evidence="2" key="1">
    <citation type="submission" date="2023-07" db="EMBL/GenBank/DDBJ databases">
        <authorList>
            <consortium name="AG Swart"/>
            <person name="Singh M."/>
            <person name="Singh A."/>
            <person name="Seah K."/>
            <person name="Emmerich C."/>
        </authorList>
    </citation>
    <scope>NUCLEOTIDE SEQUENCE</scope>
    <source>
        <strain evidence="2">DP1</strain>
    </source>
</reference>